<evidence type="ECO:0000256" key="5">
    <source>
        <dbReference type="ARBA" id="ARBA00023136"/>
    </source>
</evidence>
<dbReference type="GO" id="GO:0016020">
    <property type="term" value="C:membrane"/>
    <property type="evidence" value="ECO:0007669"/>
    <property type="project" value="UniProtKB-SubCell"/>
</dbReference>
<protein>
    <recommendedName>
        <fullName evidence="7">Amino acid permease/ SLC12A domain-containing protein</fullName>
    </recommendedName>
</protein>
<comment type="subcellular location">
    <subcellularLocation>
        <location evidence="1">Membrane</location>
        <topology evidence="1">Multi-pass membrane protein</topology>
    </subcellularLocation>
</comment>
<accession>A0A9P6WFZ4</accession>
<evidence type="ECO:0000256" key="6">
    <source>
        <dbReference type="SAM" id="Phobius"/>
    </source>
</evidence>
<evidence type="ECO:0000256" key="4">
    <source>
        <dbReference type="ARBA" id="ARBA00022989"/>
    </source>
</evidence>
<keyword evidence="5 6" id="KW-0472">Membrane</keyword>
<dbReference type="EMBL" id="PUHW01000892">
    <property type="protein sequence ID" value="KAG0682702.1"/>
    <property type="molecule type" value="Genomic_DNA"/>
</dbReference>
<dbReference type="AlphaFoldDB" id="A0A9P6WFZ4"/>
<feature type="transmembrane region" description="Helical" evidence="6">
    <location>
        <begin position="159"/>
        <end position="180"/>
    </location>
</feature>
<evidence type="ECO:0000256" key="1">
    <source>
        <dbReference type="ARBA" id="ARBA00004141"/>
    </source>
</evidence>
<dbReference type="GO" id="GO:0015171">
    <property type="term" value="F:amino acid transmembrane transporter activity"/>
    <property type="evidence" value="ECO:0007669"/>
    <property type="project" value="TreeGrafter"/>
</dbReference>
<organism evidence="8 9">
    <name type="scientific">Pichia californica</name>
    <dbReference type="NCBI Taxonomy" id="460514"/>
    <lineage>
        <taxon>Eukaryota</taxon>
        <taxon>Fungi</taxon>
        <taxon>Dikarya</taxon>
        <taxon>Ascomycota</taxon>
        <taxon>Saccharomycotina</taxon>
        <taxon>Pichiomycetes</taxon>
        <taxon>Pichiales</taxon>
        <taxon>Pichiaceae</taxon>
        <taxon>Pichia</taxon>
    </lineage>
</organism>
<feature type="non-terminal residue" evidence="8">
    <location>
        <position position="228"/>
    </location>
</feature>
<evidence type="ECO:0000256" key="2">
    <source>
        <dbReference type="ARBA" id="ARBA00006983"/>
    </source>
</evidence>
<reference evidence="8" key="1">
    <citation type="submission" date="2020-11" db="EMBL/GenBank/DDBJ databases">
        <title>Kefir isolates.</title>
        <authorList>
            <person name="Marcisauskas S."/>
            <person name="Kim Y."/>
            <person name="Blasche S."/>
        </authorList>
    </citation>
    <scope>NUCLEOTIDE SEQUENCE</scope>
    <source>
        <strain evidence="8">Olga-1</strain>
    </source>
</reference>
<dbReference type="Pfam" id="PF00324">
    <property type="entry name" value="AA_permease"/>
    <property type="match status" value="1"/>
</dbReference>
<dbReference type="PANTHER" id="PTHR43341">
    <property type="entry name" value="AMINO ACID PERMEASE"/>
    <property type="match status" value="1"/>
</dbReference>
<evidence type="ECO:0000259" key="7">
    <source>
        <dbReference type="Pfam" id="PF00324"/>
    </source>
</evidence>
<keyword evidence="9" id="KW-1185">Reference proteome</keyword>
<dbReference type="InterPro" id="IPR004841">
    <property type="entry name" value="AA-permease/SLC12A_dom"/>
</dbReference>
<feature type="transmembrane region" description="Helical" evidence="6">
    <location>
        <begin position="117"/>
        <end position="138"/>
    </location>
</feature>
<name>A0A9P6WFZ4_9ASCO</name>
<proteinExistence type="inferred from homology"/>
<keyword evidence="3 6" id="KW-0812">Transmembrane</keyword>
<evidence type="ECO:0000313" key="9">
    <source>
        <dbReference type="Proteomes" id="UP000697127"/>
    </source>
</evidence>
<dbReference type="InterPro" id="IPR050524">
    <property type="entry name" value="APC_YAT"/>
</dbReference>
<keyword evidence="4 6" id="KW-1133">Transmembrane helix</keyword>
<dbReference type="Proteomes" id="UP000697127">
    <property type="component" value="Unassembled WGS sequence"/>
</dbReference>
<comment type="caution">
    <text evidence="8">The sequence shown here is derived from an EMBL/GenBank/DDBJ whole genome shotgun (WGS) entry which is preliminary data.</text>
</comment>
<gene>
    <name evidence="8" type="ORF">C6P40_005273</name>
</gene>
<sequence length="228" mass="25179">IGVMVAYNDPTLLEAIADGKSGAAASPFVIGIKNFGIKVLDHIVNAAILTSAFSCGNSEFFSATRMLHSMAVKGQLPRIIGRTNRFGVPYVAVTITGLIALVAYLNVSNSSSIVFTWLTNISTVSGFISWIFIGICYLQFRKAIDYHNLNDRVPYRPPFQIAGAYFTIFFFSLVSLTNGYAVFFDFNASDFVAAYITLPIVFVLYVGHIVWYRNYKGFKPPSEIDCIT</sequence>
<comment type="similarity">
    <text evidence="2">Belongs to the amino acid-polyamine-organocation (APC) superfamily. YAT (TC 2.A.3.10) family.</text>
</comment>
<evidence type="ECO:0000256" key="3">
    <source>
        <dbReference type="ARBA" id="ARBA00022692"/>
    </source>
</evidence>
<dbReference type="Gene3D" id="1.20.1740.10">
    <property type="entry name" value="Amino acid/polyamine transporter I"/>
    <property type="match status" value="1"/>
</dbReference>
<feature type="non-terminal residue" evidence="8">
    <location>
        <position position="1"/>
    </location>
</feature>
<feature type="domain" description="Amino acid permease/ SLC12A" evidence="7">
    <location>
        <begin position="1"/>
        <end position="216"/>
    </location>
</feature>
<evidence type="ECO:0000313" key="8">
    <source>
        <dbReference type="EMBL" id="KAG0682702.1"/>
    </source>
</evidence>
<dbReference type="PANTHER" id="PTHR43341:SF36">
    <property type="entry name" value="PROLINE-SPECIFIC PERMEASE"/>
    <property type="match status" value="1"/>
</dbReference>
<feature type="transmembrane region" description="Helical" evidence="6">
    <location>
        <begin position="86"/>
        <end position="105"/>
    </location>
</feature>
<feature type="transmembrane region" description="Helical" evidence="6">
    <location>
        <begin position="192"/>
        <end position="212"/>
    </location>
</feature>